<dbReference type="AlphaFoldDB" id="A0A6C1E894"/>
<dbReference type="GO" id="GO:0000813">
    <property type="term" value="C:ESCRT I complex"/>
    <property type="evidence" value="ECO:0007669"/>
    <property type="project" value="InterPro"/>
</dbReference>
<dbReference type="EMBL" id="CP049004">
    <property type="protein sequence ID" value="QID85259.1"/>
    <property type="molecule type" value="Genomic_DNA"/>
</dbReference>
<dbReference type="OrthoDB" id="4065295at2759"/>
<proteinExistence type="predicted"/>
<name>A0A6C1E894_SACPS</name>
<sequence>MNNNVEELLRNIPLYNKYGKDFPRETVTRLQMPEFKLPPLQPTRDLLDPWYKECDNVTKVCHLHDSSSKKFDQWYKEQYMSKKPPGMIGSTLLSPSRKDNL</sequence>
<accession>A0A6C1E894</accession>
<dbReference type="Pfam" id="PF09452">
    <property type="entry name" value="Mvb12"/>
    <property type="match status" value="1"/>
</dbReference>
<gene>
    <name evidence="2" type="primary">MVB12_2</name>
    <name evidence="2" type="ORF">GRS66_007828</name>
</gene>
<dbReference type="Gene3D" id="6.10.250.1830">
    <property type="match status" value="1"/>
</dbReference>
<keyword evidence="3" id="KW-1185">Reference proteome</keyword>
<evidence type="ECO:0000259" key="1">
    <source>
        <dbReference type="Pfam" id="PF09452"/>
    </source>
</evidence>
<evidence type="ECO:0000313" key="2">
    <source>
        <dbReference type="EMBL" id="QID85259.1"/>
    </source>
</evidence>
<organism evidence="2 3">
    <name type="scientific">Saccharomyces pastorianus</name>
    <name type="common">Lager yeast</name>
    <name type="synonym">Saccharomyces cerevisiae x Saccharomyces eubayanus</name>
    <dbReference type="NCBI Taxonomy" id="27292"/>
    <lineage>
        <taxon>Eukaryota</taxon>
        <taxon>Fungi</taxon>
        <taxon>Dikarya</taxon>
        <taxon>Ascomycota</taxon>
        <taxon>Saccharomycotina</taxon>
        <taxon>Saccharomycetes</taxon>
        <taxon>Saccharomycetales</taxon>
        <taxon>Saccharomycetaceae</taxon>
        <taxon>Saccharomyces</taxon>
    </lineage>
</organism>
<evidence type="ECO:0000313" key="3">
    <source>
        <dbReference type="Proteomes" id="UP000501346"/>
    </source>
</evidence>
<reference evidence="2 3" key="1">
    <citation type="journal article" date="2019" name="BMC Genomics">
        <title>Chromosome level assembly and comparative genome analysis confirm lager-brewing yeasts originated from a single hybridization.</title>
        <authorList>
            <person name="Salazar A.N."/>
            <person name="Gorter de Vries A.R."/>
            <person name="van den Broek M."/>
            <person name="Brouwers N."/>
            <person name="de la Torre Cortes P."/>
            <person name="Kuijpers N.G.A."/>
            <person name="Daran J.G."/>
            <person name="Abeel T."/>
        </authorList>
    </citation>
    <scope>NUCLEOTIDE SEQUENCE [LARGE SCALE GENOMIC DNA]</scope>
    <source>
        <strain evidence="2 3">CBS 1483</strain>
    </source>
</reference>
<dbReference type="InterPro" id="IPR019014">
    <property type="entry name" value="Mvb12"/>
</dbReference>
<dbReference type="Proteomes" id="UP000501346">
    <property type="component" value="Chromosome SeVII-ScVII"/>
</dbReference>
<dbReference type="GO" id="GO:0032509">
    <property type="term" value="P:endosome transport via multivesicular body sorting pathway"/>
    <property type="evidence" value="ECO:0007669"/>
    <property type="project" value="InterPro"/>
</dbReference>
<dbReference type="GO" id="GO:0043130">
    <property type="term" value="F:ubiquitin binding"/>
    <property type="evidence" value="ECO:0007669"/>
    <property type="project" value="InterPro"/>
</dbReference>
<feature type="domain" description="Multivesicular body sorting factor 12" evidence="1">
    <location>
        <begin position="9"/>
        <end position="98"/>
    </location>
</feature>
<protein>
    <submittedName>
        <fullName evidence="2">Ubiquitin-binding ESCRT-I subunit protein mvb12</fullName>
    </submittedName>
</protein>